<dbReference type="InterPro" id="IPR008983">
    <property type="entry name" value="Tumour_necrosis_fac-like_dom"/>
</dbReference>
<dbReference type="EMBL" id="JBHFQA010000008">
    <property type="protein sequence ID" value="KAL2094492.1"/>
    <property type="molecule type" value="Genomic_DNA"/>
</dbReference>
<evidence type="ECO:0000256" key="3">
    <source>
        <dbReference type="ARBA" id="ARBA00022729"/>
    </source>
</evidence>
<evidence type="ECO:0000256" key="4">
    <source>
        <dbReference type="SAM" id="Coils"/>
    </source>
</evidence>
<dbReference type="InterPro" id="IPR001073">
    <property type="entry name" value="C1q_dom"/>
</dbReference>
<name>A0ABD1K5S2_9TELE</name>
<evidence type="ECO:0000313" key="8">
    <source>
        <dbReference type="Proteomes" id="UP001591681"/>
    </source>
</evidence>
<dbReference type="SMART" id="SM00110">
    <property type="entry name" value="C1Q"/>
    <property type="match status" value="1"/>
</dbReference>
<dbReference type="Gene3D" id="2.60.120.40">
    <property type="match status" value="1"/>
</dbReference>
<evidence type="ECO:0000256" key="5">
    <source>
        <dbReference type="SAM" id="SignalP"/>
    </source>
</evidence>
<feature type="signal peptide" evidence="5">
    <location>
        <begin position="1"/>
        <end position="20"/>
    </location>
</feature>
<feature type="domain" description="C1q" evidence="6">
    <location>
        <begin position="363"/>
        <end position="496"/>
    </location>
</feature>
<dbReference type="PANTHER" id="PTHR22923:SF102">
    <property type="entry name" value="CEREBELLIN 13-RELATED"/>
    <property type="match status" value="1"/>
</dbReference>
<feature type="chain" id="PRO_5044814254" description="C1q domain-containing protein" evidence="5">
    <location>
        <begin position="21"/>
        <end position="496"/>
    </location>
</feature>
<keyword evidence="4" id="KW-0175">Coiled coil</keyword>
<dbReference type="PROSITE" id="PS50871">
    <property type="entry name" value="C1Q"/>
    <property type="match status" value="1"/>
</dbReference>
<dbReference type="GO" id="GO:0005576">
    <property type="term" value="C:extracellular region"/>
    <property type="evidence" value="ECO:0007669"/>
    <property type="project" value="UniProtKB-SubCell"/>
</dbReference>
<feature type="coiled-coil region" evidence="4">
    <location>
        <begin position="338"/>
        <end position="400"/>
    </location>
</feature>
<dbReference type="Proteomes" id="UP001591681">
    <property type="component" value="Unassembled WGS sequence"/>
</dbReference>
<keyword evidence="2" id="KW-0964">Secreted</keyword>
<accession>A0ABD1K5S2</accession>
<evidence type="ECO:0000256" key="1">
    <source>
        <dbReference type="ARBA" id="ARBA00004613"/>
    </source>
</evidence>
<reference evidence="7 8" key="1">
    <citation type="submission" date="2024-09" db="EMBL/GenBank/DDBJ databases">
        <title>A chromosome-level genome assembly of Gray's grenadier anchovy, Coilia grayii.</title>
        <authorList>
            <person name="Fu Z."/>
        </authorList>
    </citation>
    <scope>NUCLEOTIDE SEQUENCE [LARGE SCALE GENOMIC DNA]</scope>
    <source>
        <strain evidence="7">G4</strain>
        <tissue evidence="7">Muscle</tissue>
    </source>
</reference>
<evidence type="ECO:0000313" key="7">
    <source>
        <dbReference type="EMBL" id="KAL2094492.1"/>
    </source>
</evidence>
<keyword evidence="8" id="KW-1185">Reference proteome</keyword>
<dbReference type="AlphaFoldDB" id="A0ABD1K5S2"/>
<dbReference type="PANTHER" id="PTHR22923">
    <property type="entry name" value="CEREBELLIN-RELATED"/>
    <property type="match status" value="1"/>
</dbReference>
<gene>
    <name evidence="7" type="ORF">ACEWY4_009211</name>
</gene>
<dbReference type="Pfam" id="PF00386">
    <property type="entry name" value="C1q"/>
    <property type="match status" value="1"/>
</dbReference>
<dbReference type="InterPro" id="IPR050822">
    <property type="entry name" value="Cerebellin_Synaptic_Org"/>
</dbReference>
<organism evidence="7 8">
    <name type="scientific">Coilia grayii</name>
    <name type="common">Gray's grenadier anchovy</name>
    <dbReference type="NCBI Taxonomy" id="363190"/>
    <lineage>
        <taxon>Eukaryota</taxon>
        <taxon>Metazoa</taxon>
        <taxon>Chordata</taxon>
        <taxon>Craniata</taxon>
        <taxon>Vertebrata</taxon>
        <taxon>Euteleostomi</taxon>
        <taxon>Actinopterygii</taxon>
        <taxon>Neopterygii</taxon>
        <taxon>Teleostei</taxon>
        <taxon>Clupei</taxon>
        <taxon>Clupeiformes</taxon>
        <taxon>Clupeoidei</taxon>
        <taxon>Engraulidae</taxon>
        <taxon>Coilinae</taxon>
        <taxon>Coilia</taxon>
    </lineage>
</organism>
<dbReference type="PRINTS" id="PR00007">
    <property type="entry name" value="COMPLEMNTC1Q"/>
</dbReference>
<proteinExistence type="predicted"/>
<comment type="subcellular location">
    <subcellularLocation>
        <location evidence="1">Secreted</location>
    </subcellularLocation>
</comment>
<sequence>MMAKFALVLLLSWCWAGASGELSQDGLVRQADTQTQLRELQAVVKKLGEVAVRHTMTLSATQSEVTSLETRVTAGERQAEDQSRRVGEQTLLLSAVTSDMRAVEARVETSEKRSQQHQTTITQLGMKLEVAYMQLQASKKQVDRLQEENAVQVTQLRNLEAKLKASETQLEHVKNVNEAQTGELEKLSVRSSQTEEQVKQHNTMVVDLTGKHQHHCPNNTTTLLPPAPHDSSISTTVPTTAQPYCPLCHHSSISTTVPTTAQPYCPLCPAIAAQDVLLSRLGQHMSAIQSQVQEQATAVLELKDGVDELREQNKNLSVFQDLELVTLNKRSNVTEAQLYEHDIVIEELKTELKRLKSENAAQNSELDVLENRSNSTNVQINQILSEMVDLNVVIEKLEKETAGVFTVPVSGVYFFRFTVATETPSYSSGAILYRNQEQVLNIFTHDKNGQLRHYSSGTVLQVNKGDKIYLRLDTNYQLYDDAHNHNTFGGFLLFPI</sequence>
<feature type="coiled-coil region" evidence="4">
    <location>
        <begin position="128"/>
        <end position="176"/>
    </location>
</feature>
<keyword evidence="3 5" id="KW-0732">Signal</keyword>
<evidence type="ECO:0000259" key="6">
    <source>
        <dbReference type="PROSITE" id="PS50871"/>
    </source>
</evidence>
<evidence type="ECO:0000256" key="2">
    <source>
        <dbReference type="ARBA" id="ARBA00022525"/>
    </source>
</evidence>
<dbReference type="SUPFAM" id="SSF49842">
    <property type="entry name" value="TNF-like"/>
    <property type="match status" value="1"/>
</dbReference>
<protein>
    <recommendedName>
        <fullName evidence="6">C1q domain-containing protein</fullName>
    </recommendedName>
</protein>
<comment type="caution">
    <text evidence="7">The sequence shown here is derived from an EMBL/GenBank/DDBJ whole genome shotgun (WGS) entry which is preliminary data.</text>
</comment>